<feature type="region of interest" description="Disordered" evidence="1">
    <location>
        <begin position="127"/>
        <end position="182"/>
    </location>
</feature>
<protein>
    <submittedName>
        <fullName evidence="2">Uncharacterized protein</fullName>
    </submittedName>
</protein>
<evidence type="ECO:0000313" key="2">
    <source>
        <dbReference type="EMBL" id="KFD53928.1"/>
    </source>
</evidence>
<gene>
    <name evidence="2" type="ORF">M513_05195</name>
</gene>
<organism evidence="2 3">
    <name type="scientific">Trichuris suis</name>
    <name type="common">pig whipworm</name>
    <dbReference type="NCBI Taxonomy" id="68888"/>
    <lineage>
        <taxon>Eukaryota</taxon>
        <taxon>Metazoa</taxon>
        <taxon>Ecdysozoa</taxon>
        <taxon>Nematoda</taxon>
        <taxon>Enoplea</taxon>
        <taxon>Dorylaimia</taxon>
        <taxon>Trichinellida</taxon>
        <taxon>Trichuridae</taxon>
        <taxon>Trichuris</taxon>
    </lineage>
</organism>
<proteinExistence type="predicted"/>
<evidence type="ECO:0000256" key="1">
    <source>
        <dbReference type="SAM" id="MobiDB-lite"/>
    </source>
</evidence>
<feature type="compositionally biased region" description="Basic residues" evidence="1">
    <location>
        <begin position="165"/>
        <end position="177"/>
    </location>
</feature>
<reference evidence="2 3" key="1">
    <citation type="journal article" date="2014" name="Nat. Genet.">
        <title>Genome and transcriptome of the porcine whipworm Trichuris suis.</title>
        <authorList>
            <person name="Jex A.R."/>
            <person name="Nejsum P."/>
            <person name="Schwarz E.M."/>
            <person name="Hu L."/>
            <person name="Young N.D."/>
            <person name="Hall R.S."/>
            <person name="Korhonen P.K."/>
            <person name="Liao S."/>
            <person name="Thamsborg S."/>
            <person name="Xia J."/>
            <person name="Xu P."/>
            <person name="Wang S."/>
            <person name="Scheerlinck J.P."/>
            <person name="Hofmann A."/>
            <person name="Sternberg P.W."/>
            <person name="Wang J."/>
            <person name="Gasser R.B."/>
        </authorList>
    </citation>
    <scope>NUCLEOTIDE SEQUENCE [LARGE SCALE GENOMIC DNA]</scope>
    <source>
        <strain evidence="2">DCEP-RM93M</strain>
    </source>
</reference>
<sequence length="206" mass="23452">MENEESALRSTGVESCGPISSGSSEVITFADDGTRRVLKAPEGNNHLLITSVAWLMQFEDINIRRFIICTFFGQSFQGSPCLILDVIANQNVTRGNLEESNLFDEILTISHSGFSFSYDRLNNALKKHGKVSNNDREKKEEKKKEDTTRSPRRNVDAKEREHGLRKNGHSGRKIKTAKPREEQEHVALEHQLLLQLHFAKYLSNWV</sequence>
<accession>A0A085M9N2</accession>
<dbReference type="Proteomes" id="UP000030764">
    <property type="component" value="Unassembled WGS sequence"/>
</dbReference>
<name>A0A085M9N2_9BILA</name>
<feature type="compositionally biased region" description="Basic and acidic residues" evidence="1">
    <location>
        <begin position="133"/>
        <end position="164"/>
    </location>
</feature>
<dbReference type="AlphaFoldDB" id="A0A085M9N2"/>
<dbReference type="EMBL" id="KL363212">
    <property type="protein sequence ID" value="KFD53928.1"/>
    <property type="molecule type" value="Genomic_DNA"/>
</dbReference>
<evidence type="ECO:0000313" key="3">
    <source>
        <dbReference type="Proteomes" id="UP000030764"/>
    </source>
</evidence>
<keyword evidence="3" id="KW-1185">Reference proteome</keyword>